<dbReference type="EMBL" id="KV749262">
    <property type="protein sequence ID" value="OCL10330.1"/>
    <property type="molecule type" value="Genomic_DNA"/>
</dbReference>
<feature type="compositionally biased region" description="Basic and acidic residues" evidence="1">
    <location>
        <begin position="82"/>
        <end position="94"/>
    </location>
</feature>
<sequence length="252" mass="27864">MKWKRAAGPQSVLMKTSLYATAPEDNIPNHQPTGNLESSQNRTGDKDTASASREKKQSQLSDPMQKQMPCTPAQTPNKVSSYKKDDNTKGDTQKDMVWGGIQNMYLNYLRGSEGHSEAETGLHEPMKDCGEAKINSSQPADTVAVSKHISPVTLKNREAKTDSPEPMESHGEAKTDSPQPKEDHIKGLPVPPENSLANPTNFLRDIPPRAEVLPISDVTILNGQLKYLLSWLPTCCMTEDLKRLRNPGYRSI</sequence>
<keyword evidence="3" id="KW-1185">Reference proteome</keyword>
<evidence type="ECO:0000256" key="1">
    <source>
        <dbReference type="SAM" id="MobiDB-lite"/>
    </source>
</evidence>
<feature type="region of interest" description="Disordered" evidence="1">
    <location>
        <begin position="17"/>
        <end position="97"/>
    </location>
</feature>
<evidence type="ECO:0000313" key="2">
    <source>
        <dbReference type="EMBL" id="OCL10330.1"/>
    </source>
</evidence>
<gene>
    <name evidence="2" type="ORF">AOQ84DRAFT_362499</name>
</gene>
<protein>
    <submittedName>
        <fullName evidence="2">Uncharacterized protein</fullName>
    </submittedName>
</protein>
<proteinExistence type="predicted"/>
<dbReference type="AlphaFoldDB" id="A0A8E2F4A9"/>
<feature type="region of interest" description="Disordered" evidence="1">
    <location>
        <begin position="133"/>
        <end position="195"/>
    </location>
</feature>
<name>A0A8E2F4A9_9PEZI</name>
<feature type="compositionally biased region" description="Polar residues" evidence="1">
    <location>
        <begin position="28"/>
        <end position="42"/>
    </location>
</feature>
<accession>A0A8E2F4A9</accession>
<reference evidence="2 3" key="1">
    <citation type="journal article" date="2016" name="Nat. Commun.">
        <title>Ectomycorrhizal ecology is imprinted in the genome of the dominant symbiotic fungus Cenococcum geophilum.</title>
        <authorList>
            <consortium name="DOE Joint Genome Institute"/>
            <person name="Peter M."/>
            <person name="Kohler A."/>
            <person name="Ohm R.A."/>
            <person name="Kuo A."/>
            <person name="Krutzmann J."/>
            <person name="Morin E."/>
            <person name="Arend M."/>
            <person name="Barry K.W."/>
            <person name="Binder M."/>
            <person name="Choi C."/>
            <person name="Clum A."/>
            <person name="Copeland A."/>
            <person name="Grisel N."/>
            <person name="Haridas S."/>
            <person name="Kipfer T."/>
            <person name="LaButti K."/>
            <person name="Lindquist E."/>
            <person name="Lipzen A."/>
            <person name="Maire R."/>
            <person name="Meier B."/>
            <person name="Mihaltcheva S."/>
            <person name="Molinier V."/>
            <person name="Murat C."/>
            <person name="Poggeler S."/>
            <person name="Quandt C.A."/>
            <person name="Sperisen C."/>
            <person name="Tritt A."/>
            <person name="Tisserant E."/>
            <person name="Crous P.W."/>
            <person name="Henrissat B."/>
            <person name="Nehls U."/>
            <person name="Egli S."/>
            <person name="Spatafora J.W."/>
            <person name="Grigoriev I.V."/>
            <person name="Martin F.M."/>
        </authorList>
    </citation>
    <scope>NUCLEOTIDE SEQUENCE [LARGE SCALE GENOMIC DNA]</scope>
    <source>
        <strain evidence="2 3">CBS 207.34</strain>
    </source>
</reference>
<dbReference type="Proteomes" id="UP000250140">
    <property type="component" value="Unassembled WGS sequence"/>
</dbReference>
<feature type="compositionally biased region" description="Basic and acidic residues" evidence="1">
    <location>
        <begin position="43"/>
        <end position="57"/>
    </location>
</feature>
<evidence type="ECO:0000313" key="3">
    <source>
        <dbReference type="Proteomes" id="UP000250140"/>
    </source>
</evidence>
<feature type="compositionally biased region" description="Basic and acidic residues" evidence="1">
    <location>
        <begin position="155"/>
        <end position="186"/>
    </location>
</feature>
<organism evidence="2 3">
    <name type="scientific">Glonium stellatum</name>
    <dbReference type="NCBI Taxonomy" id="574774"/>
    <lineage>
        <taxon>Eukaryota</taxon>
        <taxon>Fungi</taxon>
        <taxon>Dikarya</taxon>
        <taxon>Ascomycota</taxon>
        <taxon>Pezizomycotina</taxon>
        <taxon>Dothideomycetes</taxon>
        <taxon>Pleosporomycetidae</taxon>
        <taxon>Gloniales</taxon>
        <taxon>Gloniaceae</taxon>
        <taxon>Glonium</taxon>
    </lineage>
</organism>